<comment type="caution">
    <text evidence="9">The sequence shown here is derived from an EMBL/GenBank/DDBJ whole genome shotgun (WGS) entry which is preliminary data.</text>
</comment>
<evidence type="ECO:0000256" key="6">
    <source>
        <dbReference type="RuleBase" id="RU003634"/>
    </source>
</evidence>
<evidence type="ECO:0000313" key="10">
    <source>
        <dbReference type="Proteomes" id="UP001177023"/>
    </source>
</evidence>
<dbReference type="PANTHER" id="PTHR45753">
    <property type="entry name" value="ORNITHINE CARBAMOYLTRANSFERASE, MITOCHONDRIAL"/>
    <property type="match status" value="1"/>
</dbReference>
<dbReference type="PRINTS" id="PR00101">
    <property type="entry name" value="ATCASE"/>
</dbReference>
<dbReference type="EC" id="2.1.3.2" evidence="2"/>
<dbReference type="GO" id="GO:0006520">
    <property type="term" value="P:amino acid metabolic process"/>
    <property type="evidence" value="ECO:0007669"/>
    <property type="project" value="InterPro"/>
</dbReference>
<dbReference type="Gene3D" id="3.20.20.140">
    <property type="entry name" value="Metal-dependent hydrolases"/>
    <property type="match status" value="1"/>
</dbReference>
<proteinExistence type="inferred from homology"/>
<dbReference type="PANTHER" id="PTHR45753:SF6">
    <property type="entry name" value="ASPARTATE CARBAMOYLTRANSFERASE"/>
    <property type="match status" value="1"/>
</dbReference>
<dbReference type="GO" id="GO:0006221">
    <property type="term" value="P:pyrimidine nucleotide biosynthetic process"/>
    <property type="evidence" value="ECO:0007669"/>
    <property type="project" value="UniProtKB-KW"/>
</dbReference>
<reference evidence="9" key="1">
    <citation type="submission" date="2023-06" db="EMBL/GenBank/DDBJ databases">
        <authorList>
            <person name="Delattre M."/>
        </authorList>
    </citation>
    <scope>NUCLEOTIDE SEQUENCE</scope>
    <source>
        <strain evidence="9">AF72</strain>
    </source>
</reference>
<dbReference type="SUPFAM" id="SSF53671">
    <property type="entry name" value="Aspartate/ornithine carbamoyltransferase"/>
    <property type="match status" value="1"/>
</dbReference>
<evidence type="ECO:0000313" key="9">
    <source>
        <dbReference type="EMBL" id="CAJ0573052.1"/>
    </source>
</evidence>
<evidence type="ECO:0000256" key="4">
    <source>
        <dbReference type="ARBA" id="ARBA00022975"/>
    </source>
</evidence>
<dbReference type="InterPro" id="IPR006132">
    <property type="entry name" value="Asp/Orn_carbamoyltranf_P-bd"/>
</dbReference>
<evidence type="ECO:0000259" key="7">
    <source>
        <dbReference type="Pfam" id="PF00185"/>
    </source>
</evidence>
<dbReference type="InterPro" id="IPR006131">
    <property type="entry name" value="Asp_carbamoyltransf_Asp/Orn-bd"/>
</dbReference>
<dbReference type="Proteomes" id="UP001177023">
    <property type="component" value="Unassembled WGS sequence"/>
</dbReference>
<comment type="similarity">
    <text evidence="6">Belongs to the aspartate/ornithine carbamoyltransferase superfamily.</text>
</comment>
<protein>
    <recommendedName>
        <fullName evidence="2">aspartate carbamoyltransferase</fullName>
        <ecNumber evidence="2">2.1.3.2</ecNumber>
    </recommendedName>
</protein>
<dbReference type="PRINTS" id="PR00100">
    <property type="entry name" value="AOTCASE"/>
</dbReference>
<keyword evidence="4" id="KW-0665">Pyrimidine biosynthesis</keyword>
<accession>A0AA36CPT2</accession>
<keyword evidence="3 6" id="KW-0808">Transferase</keyword>
<feature type="domain" description="Aspartate/ornithine carbamoyltransferase carbamoyl-P binding" evidence="8">
    <location>
        <begin position="64"/>
        <end position="112"/>
    </location>
</feature>
<comment type="catalytic activity">
    <reaction evidence="5">
        <text>carbamoyl phosphate + L-aspartate = N-carbamoyl-L-aspartate + phosphate + H(+)</text>
        <dbReference type="Rhea" id="RHEA:20013"/>
        <dbReference type="ChEBI" id="CHEBI:15378"/>
        <dbReference type="ChEBI" id="CHEBI:29991"/>
        <dbReference type="ChEBI" id="CHEBI:32814"/>
        <dbReference type="ChEBI" id="CHEBI:43474"/>
        <dbReference type="ChEBI" id="CHEBI:58228"/>
        <dbReference type="EC" id="2.1.3.2"/>
    </reaction>
</comment>
<dbReference type="InterPro" id="IPR032466">
    <property type="entry name" value="Metal_Hydrolase"/>
</dbReference>
<evidence type="ECO:0000256" key="2">
    <source>
        <dbReference type="ARBA" id="ARBA00013008"/>
    </source>
</evidence>
<sequence>MYLNDTFSTLKMDNMAHWMQHLRSFPTTRPVVCHAEGQTLAAVLMCAQLAGRAVHICHLATAEEMTLVREAKQKIGSAQRAAAVCTQPVVNAGDGAGEHPTQALLDVFTIRQELSSINGLTIALVGDLKNGRTVHSLAKLLTRYNKITLHYVSPVEELGMPESVCDYVHKHSQMGDRPGETRPAFVQKKFTDLAEGIKGVDVVYMTRVQKERFSDQAEYERVKGAFVLTPKLLDESTQENETTDYNVLGQQSAKPIVMHPLPRVDEISPELDHDDRAAYFRQARNGMFVRMAVLTLLLGRDQDL</sequence>
<dbReference type="SUPFAM" id="SSF51556">
    <property type="entry name" value="Metallo-dependent hydrolases"/>
    <property type="match status" value="1"/>
</dbReference>
<feature type="non-terminal residue" evidence="9">
    <location>
        <position position="1"/>
    </location>
</feature>
<dbReference type="Pfam" id="PF00185">
    <property type="entry name" value="OTCace"/>
    <property type="match status" value="1"/>
</dbReference>
<comment type="pathway">
    <text evidence="1">Pyrimidine metabolism; UMP biosynthesis via de novo pathway; (S)-dihydroorotate from bicarbonate: step 2/3.</text>
</comment>
<dbReference type="GO" id="GO:0004070">
    <property type="term" value="F:aspartate carbamoyltransferase activity"/>
    <property type="evidence" value="ECO:0007669"/>
    <property type="project" value="UniProtKB-EC"/>
</dbReference>
<evidence type="ECO:0000256" key="3">
    <source>
        <dbReference type="ARBA" id="ARBA00022679"/>
    </source>
</evidence>
<dbReference type="AlphaFoldDB" id="A0AA36CPT2"/>
<dbReference type="Gene3D" id="3.40.50.1370">
    <property type="entry name" value="Aspartate/ornithine carbamoyltransferase"/>
    <property type="match status" value="1"/>
</dbReference>
<feature type="domain" description="Aspartate/ornithine carbamoyltransferase Asp/Orn-binding" evidence="7">
    <location>
        <begin position="119"/>
        <end position="296"/>
    </location>
</feature>
<dbReference type="GO" id="GO:0016597">
    <property type="term" value="F:amino acid binding"/>
    <property type="evidence" value="ECO:0007669"/>
    <property type="project" value="InterPro"/>
</dbReference>
<evidence type="ECO:0000256" key="1">
    <source>
        <dbReference type="ARBA" id="ARBA00004852"/>
    </source>
</evidence>
<dbReference type="InterPro" id="IPR006130">
    <property type="entry name" value="Asp/Orn_carbamoylTrfase"/>
</dbReference>
<organism evidence="9 10">
    <name type="scientific">Mesorhabditis spiculigera</name>
    <dbReference type="NCBI Taxonomy" id="96644"/>
    <lineage>
        <taxon>Eukaryota</taxon>
        <taxon>Metazoa</taxon>
        <taxon>Ecdysozoa</taxon>
        <taxon>Nematoda</taxon>
        <taxon>Chromadorea</taxon>
        <taxon>Rhabditida</taxon>
        <taxon>Rhabditina</taxon>
        <taxon>Rhabditomorpha</taxon>
        <taxon>Rhabditoidea</taxon>
        <taxon>Rhabditidae</taxon>
        <taxon>Mesorhabditinae</taxon>
        <taxon>Mesorhabditis</taxon>
    </lineage>
</organism>
<gene>
    <name evidence="9" type="ORF">MSPICULIGERA_LOCUS11421</name>
</gene>
<name>A0AA36CPT2_9BILA</name>
<dbReference type="EMBL" id="CATQJA010002612">
    <property type="protein sequence ID" value="CAJ0573052.1"/>
    <property type="molecule type" value="Genomic_DNA"/>
</dbReference>
<keyword evidence="10" id="KW-1185">Reference proteome</keyword>
<evidence type="ECO:0000256" key="5">
    <source>
        <dbReference type="ARBA" id="ARBA00048859"/>
    </source>
</evidence>
<dbReference type="InterPro" id="IPR036901">
    <property type="entry name" value="Asp/Orn_carbamoylTrfase_sf"/>
</dbReference>
<evidence type="ECO:0000259" key="8">
    <source>
        <dbReference type="Pfam" id="PF02729"/>
    </source>
</evidence>
<dbReference type="Pfam" id="PF02729">
    <property type="entry name" value="OTCace_N"/>
    <property type="match status" value="1"/>
</dbReference>
<dbReference type="FunFam" id="3.40.50.1370:FF:000002">
    <property type="entry name" value="Aspartate carbamoyltransferase 2"/>
    <property type="match status" value="1"/>
</dbReference>